<dbReference type="SMART" id="SM00925">
    <property type="entry name" value="MltA"/>
    <property type="match status" value="1"/>
</dbReference>
<dbReference type="Pfam" id="PF06725">
    <property type="entry name" value="3D"/>
    <property type="match status" value="1"/>
</dbReference>
<gene>
    <name evidence="8" type="ORF">HND93_11025</name>
</gene>
<dbReference type="EC" id="4.2.2.n1" evidence="2"/>
<evidence type="ECO:0000256" key="2">
    <source>
        <dbReference type="ARBA" id="ARBA00012587"/>
    </source>
</evidence>
<keyword evidence="4" id="KW-0961">Cell wall biogenesis/degradation</keyword>
<dbReference type="SUPFAM" id="SSF50685">
    <property type="entry name" value="Barwin-like endoglucanases"/>
    <property type="match status" value="1"/>
</dbReference>
<dbReference type="InterPro" id="IPR036908">
    <property type="entry name" value="RlpA-like_sf"/>
</dbReference>
<proteinExistence type="predicted"/>
<dbReference type="InterPro" id="IPR005300">
    <property type="entry name" value="MltA_B"/>
</dbReference>
<feature type="chain" id="PRO_5045893530" description="peptidoglycan lytic exotransglycosylase" evidence="6">
    <location>
        <begin position="25"/>
        <end position="398"/>
    </location>
</feature>
<evidence type="ECO:0000256" key="4">
    <source>
        <dbReference type="ARBA" id="ARBA00023316"/>
    </source>
</evidence>
<keyword evidence="6" id="KW-0732">Signal</keyword>
<evidence type="ECO:0000256" key="3">
    <source>
        <dbReference type="ARBA" id="ARBA00023239"/>
    </source>
</evidence>
<sequence>MTTLRRMAAHGAAALLGVAALAVAGCERKPAEPVPDRLTLKPGGFADLPGWNTDAVAQAVPAFKRSCDRLKGQPDDRKLGPDGVGGTVADWRPVCRRLAALPAGDDVTARAFFEEWFRPYAAANGDRRTGLFTGYYEVELKGSRGPDPAFPTPLYRKPIDLVMVDLGEFSDKWKGERTAGRVIDGRLRPYEDRAAIEAGSLTGKGLELLWAADPIAVFFLHIQGSGRVTFPDGTQMRVGYAGQNGHRYVAIGKELIDRGVLKREEVSLQSIRAWLKANPADAAGMMNKNPSYVFFQELKGEGPMGAQGVALTAGRSLAVDRGFIPYGVPVWLDAEDPLDNARRLQRLMVAQDTGGAIRGPVRGDVFWGYGPEAEERAGRMKSNGQYWLLLPKGVGPSS</sequence>
<dbReference type="CDD" id="cd14485">
    <property type="entry name" value="mltA_like_LT_A"/>
    <property type="match status" value="1"/>
</dbReference>
<evidence type="ECO:0000313" key="8">
    <source>
        <dbReference type="EMBL" id="NYZ20246.1"/>
    </source>
</evidence>
<keyword evidence="3" id="KW-0456">Lyase</keyword>
<dbReference type="PANTHER" id="PTHR30124">
    <property type="entry name" value="MEMBRANE-BOUND LYTIC MUREIN TRANSGLYCOSYLASE A"/>
    <property type="match status" value="1"/>
</dbReference>
<dbReference type="CDD" id="cd14668">
    <property type="entry name" value="mlta_B"/>
    <property type="match status" value="1"/>
</dbReference>
<reference evidence="8 9" key="1">
    <citation type="submission" date="2020-05" db="EMBL/GenBank/DDBJ databases">
        <title>Azospirillum oleiclasticum sp. nov, a nitrogen-fixing and heavy crude oil-emulsifying bacterium isolated from the crude oil of Yumen Oilfield.</title>
        <authorList>
            <person name="Wu D."/>
            <person name="Cai M."/>
            <person name="Zhang X."/>
        </authorList>
    </citation>
    <scope>NUCLEOTIDE SEQUENCE [LARGE SCALE GENOMIC DNA]</scope>
    <source>
        <strain evidence="8 9">ROY-1-1-2</strain>
    </source>
</reference>
<keyword evidence="9" id="KW-1185">Reference proteome</keyword>
<dbReference type="Gene3D" id="2.40.240.50">
    <property type="entry name" value="Barwin-like endoglucanases"/>
    <property type="match status" value="1"/>
</dbReference>
<protein>
    <recommendedName>
        <fullName evidence="2">peptidoglycan lytic exotransglycosylase</fullName>
        <ecNumber evidence="2">4.2.2.n1</ecNumber>
    </recommendedName>
    <alternativeName>
        <fullName evidence="5">Murein hydrolase A</fullName>
    </alternativeName>
</protein>
<dbReference type="Proteomes" id="UP000584642">
    <property type="component" value="Unassembled WGS sequence"/>
</dbReference>
<comment type="catalytic activity">
    <reaction evidence="1">
        <text>Exolytic cleavage of the (1-&gt;4)-beta-glycosidic linkage between N-acetylmuramic acid (MurNAc) and N-acetylglucosamine (GlcNAc) residues in peptidoglycan, from either the reducing or the non-reducing ends of the peptidoglycan chains, with concomitant formation of a 1,6-anhydrobond in the MurNAc residue.</text>
        <dbReference type="EC" id="4.2.2.n1"/>
    </reaction>
</comment>
<evidence type="ECO:0000313" key="9">
    <source>
        <dbReference type="Proteomes" id="UP000584642"/>
    </source>
</evidence>
<accession>A0ABX2T7G6</accession>
<dbReference type="Pfam" id="PF03562">
    <property type="entry name" value="MltA"/>
    <property type="match status" value="1"/>
</dbReference>
<dbReference type="Gene3D" id="2.40.40.10">
    <property type="entry name" value="RlpA-like domain"/>
    <property type="match status" value="1"/>
</dbReference>
<dbReference type="InterPro" id="IPR010611">
    <property type="entry name" value="3D_dom"/>
</dbReference>
<dbReference type="EMBL" id="JABFDB010000006">
    <property type="protein sequence ID" value="NYZ20246.1"/>
    <property type="molecule type" value="Genomic_DNA"/>
</dbReference>
<comment type="caution">
    <text evidence="8">The sequence shown here is derived from an EMBL/GenBank/DDBJ whole genome shotgun (WGS) entry which is preliminary data.</text>
</comment>
<name>A0ABX2T7G6_9PROT</name>
<evidence type="ECO:0000259" key="7">
    <source>
        <dbReference type="SMART" id="SM00925"/>
    </source>
</evidence>
<dbReference type="RefSeq" id="WP_180282010.1">
    <property type="nucleotide sequence ID" value="NZ_JABFDB010000006.1"/>
</dbReference>
<feature type="signal peptide" evidence="6">
    <location>
        <begin position="1"/>
        <end position="24"/>
    </location>
</feature>
<organism evidence="8 9">
    <name type="scientific">Azospirillum oleiclasticum</name>
    <dbReference type="NCBI Taxonomy" id="2735135"/>
    <lineage>
        <taxon>Bacteria</taxon>
        <taxon>Pseudomonadati</taxon>
        <taxon>Pseudomonadota</taxon>
        <taxon>Alphaproteobacteria</taxon>
        <taxon>Rhodospirillales</taxon>
        <taxon>Azospirillaceae</taxon>
        <taxon>Azospirillum</taxon>
    </lineage>
</organism>
<dbReference type="PIRSF" id="PIRSF019422">
    <property type="entry name" value="MltA"/>
    <property type="match status" value="1"/>
</dbReference>
<dbReference type="PROSITE" id="PS51257">
    <property type="entry name" value="PROKAR_LIPOPROTEIN"/>
    <property type="match status" value="1"/>
</dbReference>
<evidence type="ECO:0000256" key="1">
    <source>
        <dbReference type="ARBA" id="ARBA00001420"/>
    </source>
</evidence>
<feature type="domain" description="Lytic transglycosylase MltA" evidence="7">
    <location>
        <begin position="139"/>
        <end position="296"/>
    </location>
</feature>
<dbReference type="InterPro" id="IPR026044">
    <property type="entry name" value="MltA"/>
</dbReference>
<evidence type="ECO:0000256" key="5">
    <source>
        <dbReference type="ARBA" id="ARBA00030918"/>
    </source>
</evidence>
<dbReference type="PANTHER" id="PTHR30124:SF0">
    <property type="entry name" value="MEMBRANE-BOUND LYTIC MUREIN TRANSGLYCOSYLASE A"/>
    <property type="match status" value="1"/>
</dbReference>
<evidence type="ECO:0000256" key="6">
    <source>
        <dbReference type="SAM" id="SignalP"/>
    </source>
</evidence>